<dbReference type="STRING" id="435908.IDSA_10075"/>
<protein>
    <recommendedName>
        <fullName evidence="2">Antitoxin</fullName>
    </recommendedName>
</protein>
<dbReference type="NCBIfam" id="TIGR01552">
    <property type="entry name" value="phd_fam"/>
    <property type="match status" value="1"/>
</dbReference>
<dbReference type="OrthoDB" id="9802003at2"/>
<dbReference type="Pfam" id="PF02604">
    <property type="entry name" value="PhdYeFM_antitox"/>
    <property type="match status" value="1"/>
</dbReference>
<comment type="similarity">
    <text evidence="1 2">Belongs to the phD/YefM antitoxin family.</text>
</comment>
<dbReference type="RefSeq" id="WP_034776343.1">
    <property type="nucleotide sequence ID" value="NZ_JPER01000005.1"/>
</dbReference>
<evidence type="ECO:0000256" key="1">
    <source>
        <dbReference type="ARBA" id="ARBA00009981"/>
    </source>
</evidence>
<reference evidence="3 4" key="1">
    <citation type="submission" date="2014-06" db="EMBL/GenBank/DDBJ databases">
        <title>The draft genome sequence of Idiomarina salinarum ISL-52.</title>
        <authorList>
            <person name="Du J."/>
            <person name="Shao Z."/>
        </authorList>
    </citation>
    <scope>NUCLEOTIDE SEQUENCE [LARGE SCALE GENOMIC DNA]</scope>
    <source>
        <strain evidence="3 4">ISL-52</strain>
    </source>
</reference>
<dbReference type="InterPro" id="IPR051405">
    <property type="entry name" value="phD/YefM_antitoxin"/>
</dbReference>
<comment type="function">
    <text evidence="2">Antitoxin component of a type II toxin-antitoxin (TA) system.</text>
</comment>
<dbReference type="SUPFAM" id="SSF143120">
    <property type="entry name" value="YefM-like"/>
    <property type="match status" value="1"/>
</dbReference>
<dbReference type="InterPro" id="IPR036165">
    <property type="entry name" value="YefM-like_sf"/>
</dbReference>
<dbReference type="Gene3D" id="1.10.1220.170">
    <property type="match status" value="1"/>
</dbReference>
<evidence type="ECO:0000313" key="3">
    <source>
        <dbReference type="EMBL" id="KFZ30404.1"/>
    </source>
</evidence>
<accession>A0A094IX68</accession>
<dbReference type="AlphaFoldDB" id="A0A094IX68"/>
<proteinExistence type="inferred from homology"/>
<gene>
    <name evidence="3" type="ORF">IDSA_10075</name>
</gene>
<dbReference type="PANTHER" id="PTHR33713">
    <property type="entry name" value="ANTITOXIN YAFN-RELATED"/>
    <property type="match status" value="1"/>
</dbReference>
<keyword evidence="4" id="KW-1185">Reference proteome</keyword>
<dbReference type="eggNOG" id="COG2161">
    <property type="taxonomic scope" value="Bacteria"/>
</dbReference>
<organism evidence="3 4">
    <name type="scientific">Pseudidiomarina salinarum</name>
    <dbReference type="NCBI Taxonomy" id="435908"/>
    <lineage>
        <taxon>Bacteria</taxon>
        <taxon>Pseudomonadati</taxon>
        <taxon>Pseudomonadota</taxon>
        <taxon>Gammaproteobacteria</taxon>
        <taxon>Alteromonadales</taxon>
        <taxon>Idiomarinaceae</taxon>
        <taxon>Pseudidiomarina</taxon>
    </lineage>
</organism>
<dbReference type="Proteomes" id="UP000054363">
    <property type="component" value="Unassembled WGS sequence"/>
</dbReference>
<dbReference type="InterPro" id="IPR006442">
    <property type="entry name" value="Antitoxin_Phd/YefM"/>
</dbReference>
<evidence type="ECO:0000256" key="2">
    <source>
        <dbReference type="RuleBase" id="RU362080"/>
    </source>
</evidence>
<dbReference type="Gene3D" id="3.40.1620.10">
    <property type="entry name" value="YefM-like domain"/>
    <property type="match status" value="1"/>
</dbReference>
<dbReference type="PANTHER" id="PTHR33713:SF6">
    <property type="entry name" value="ANTITOXIN YEFM"/>
    <property type="match status" value="1"/>
</dbReference>
<name>A0A094IX68_9GAMM</name>
<comment type="caution">
    <text evidence="3">The sequence shown here is derived from an EMBL/GenBank/DDBJ whole genome shotgun (WGS) entry which is preliminary data.</text>
</comment>
<sequence>MTGITVTEARSNLYRLIDETAESHQPITITGKRNKAVLISEEDWSAIQETLFLLSVPGMRESIREGMDAGVDECDEELDW</sequence>
<dbReference type="EMBL" id="JPER01000005">
    <property type="protein sequence ID" value="KFZ30404.1"/>
    <property type="molecule type" value="Genomic_DNA"/>
</dbReference>
<evidence type="ECO:0000313" key="4">
    <source>
        <dbReference type="Proteomes" id="UP000054363"/>
    </source>
</evidence>